<dbReference type="AlphaFoldDB" id="A0A1V5ZQ07"/>
<dbReference type="Proteomes" id="UP000485621">
    <property type="component" value="Unassembled WGS sequence"/>
</dbReference>
<accession>A0A1V5ZQ07</accession>
<dbReference type="SFLD" id="SFLDS00029">
    <property type="entry name" value="Radical_SAM"/>
    <property type="match status" value="1"/>
</dbReference>
<protein>
    <submittedName>
        <fullName evidence="2">(Dimethylallyl)adenosine tRNA methylthiotransferase MiaB</fullName>
    </submittedName>
</protein>
<sequence>MTDEKFYKTYPELSEFKEKIVLLQEEPEKEDTKKIGNNKFKENINIYTKKFIVIQNGCDNYCSFCLTIHKRGKSQNIDAKEIIAEINDFVET</sequence>
<dbReference type="SUPFAM" id="SSF102114">
    <property type="entry name" value="Radical SAM enzymes"/>
    <property type="match status" value="1"/>
</dbReference>
<dbReference type="EMBL" id="MWDB01000003">
    <property type="protein sequence ID" value="OQB42410.1"/>
    <property type="molecule type" value="Genomic_DNA"/>
</dbReference>
<comment type="caution">
    <text evidence="2">The sequence shown here is derived from an EMBL/GenBank/DDBJ whole genome shotgun (WGS) entry which is preliminary data.</text>
</comment>
<gene>
    <name evidence="2" type="primary">miaB</name>
    <name evidence="2" type="ORF">BWY04_00290</name>
</gene>
<reference evidence="2" key="1">
    <citation type="submission" date="2017-02" db="EMBL/GenBank/DDBJ databases">
        <title>Delving into the versatile metabolic prowess of the omnipresent phylum Bacteroidetes.</title>
        <authorList>
            <person name="Nobu M.K."/>
            <person name="Mei R."/>
            <person name="Narihiro T."/>
            <person name="Kuroda K."/>
            <person name="Liu W.-T."/>
        </authorList>
    </citation>
    <scope>NUCLEOTIDE SEQUENCE</scope>
    <source>
        <strain evidence="2">ADurb.Bin160</strain>
    </source>
</reference>
<dbReference type="InterPro" id="IPR020612">
    <property type="entry name" value="Methylthiotransferase_CS"/>
</dbReference>
<dbReference type="GO" id="GO:0051539">
    <property type="term" value="F:4 iron, 4 sulfur cluster binding"/>
    <property type="evidence" value="ECO:0007669"/>
    <property type="project" value="InterPro"/>
</dbReference>
<dbReference type="InterPro" id="IPR058240">
    <property type="entry name" value="rSAM_sf"/>
</dbReference>
<dbReference type="PROSITE" id="PS01278">
    <property type="entry name" value="MTTASE_RADICAL"/>
    <property type="match status" value="1"/>
</dbReference>
<dbReference type="GO" id="GO:0016740">
    <property type="term" value="F:transferase activity"/>
    <property type="evidence" value="ECO:0007669"/>
    <property type="project" value="UniProtKB-KW"/>
</dbReference>
<dbReference type="Gene3D" id="3.80.30.20">
    <property type="entry name" value="tm_1862 like domain"/>
    <property type="match status" value="1"/>
</dbReference>
<dbReference type="InterPro" id="IPR007197">
    <property type="entry name" value="rSAM"/>
</dbReference>
<name>A0A1V5ZQ07_9BACT</name>
<organism evidence="2">
    <name type="scientific">candidate division CPR1 bacterium ADurb.Bin160</name>
    <dbReference type="NCBI Taxonomy" id="1852826"/>
    <lineage>
        <taxon>Bacteria</taxon>
        <taxon>candidate division CPR1</taxon>
    </lineage>
</organism>
<comment type="cofactor">
    <cofactor evidence="1">
        <name>[4Fe-4S] cluster</name>
        <dbReference type="ChEBI" id="CHEBI:49883"/>
    </cofactor>
</comment>
<dbReference type="InterPro" id="IPR023404">
    <property type="entry name" value="rSAM_horseshoe"/>
</dbReference>
<evidence type="ECO:0000313" key="2">
    <source>
        <dbReference type="EMBL" id="OQB42410.1"/>
    </source>
</evidence>
<keyword evidence="2" id="KW-0808">Transferase</keyword>
<evidence type="ECO:0000256" key="1">
    <source>
        <dbReference type="ARBA" id="ARBA00001966"/>
    </source>
</evidence>
<proteinExistence type="predicted"/>